<keyword evidence="4" id="KW-1185">Reference proteome</keyword>
<dbReference type="GeneID" id="9418940"/>
<gene>
    <name evidence="1" type="ordered locus">HacjB3_05680</name>
    <name evidence="2" type="ORF">C497_04045</name>
</gene>
<dbReference type="Proteomes" id="UP000011645">
    <property type="component" value="Unassembled WGS sequence"/>
</dbReference>
<protein>
    <submittedName>
        <fullName evidence="1">Uncharacterized protein</fullName>
    </submittedName>
</protein>
<evidence type="ECO:0000313" key="2">
    <source>
        <dbReference type="EMBL" id="ELY40099.1"/>
    </source>
</evidence>
<dbReference type="EMBL" id="CP002062">
    <property type="protein sequence ID" value="ADJ14527.1"/>
    <property type="molecule type" value="Genomic_DNA"/>
</dbReference>
<reference evidence="1 3" key="1">
    <citation type="journal article" date="2010" name="J. Bacteriol.">
        <title>Complete genome sequence of Halalkalicoccus jeotgali B3(T), an extremely halophilic archaeon.</title>
        <authorList>
            <person name="Roh S.W."/>
            <person name="Nam Y.D."/>
            <person name="Nam S.H."/>
            <person name="Choi S.H."/>
            <person name="Park H.S."/>
            <person name="Bae J.W."/>
        </authorList>
    </citation>
    <scope>NUCLEOTIDE SEQUENCE [LARGE SCALE GENOMIC DNA]</scope>
    <source>
        <strain evidence="1">B3</strain>
        <strain evidence="3">DSM 18796 / CECT 7217 / JCM 14584 / KCTC 4019 / B3</strain>
    </source>
</reference>
<accession>D8JA05</accession>
<organism evidence="1 3">
    <name type="scientific">Halalkalicoccus jeotgali (strain DSM 18796 / CECT 7217 / JCM 14584 / KCTC 4019 / B3)</name>
    <dbReference type="NCBI Taxonomy" id="795797"/>
    <lineage>
        <taxon>Archaea</taxon>
        <taxon>Methanobacteriati</taxon>
        <taxon>Methanobacteriota</taxon>
        <taxon>Stenosarchaea group</taxon>
        <taxon>Halobacteria</taxon>
        <taxon>Halobacteriales</taxon>
        <taxon>Halococcaceae</taxon>
        <taxon>Halalkalicoccus</taxon>
    </lineage>
</organism>
<evidence type="ECO:0000313" key="3">
    <source>
        <dbReference type="Proteomes" id="UP000000390"/>
    </source>
</evidence>
<dbReference type="Proteomes" id="UP000000390">
    <property type="component" value="Chromosome"/>
</dbReference>
<dbReference type="EMBL" id="AOHV01000011">
    <property type="protein sequence ID" value="ELY40099.1"/>
    <property type="molecule type" value="Genomic_DNA"/>
</dbReference>
<dbReference type="PATRIC" id="fig|795797.18.peg.1134"/>
<reference evidence="2 4" key="2">
    <citation type="journal article" date="2014" name="PLoS Genet.">
        <title>Phylogenetically driven sequencing of extremely halophilic archaea reveals strategies for static and dynamic osmo-response.</title>
        <authorList>
            <person name="Becker E.A."/>
            <person name="Seitzer P.M."/>
            <person name="Tritt A."/>
            <person name="Larsen D."/>
            <person name="Krusor M."/>
            <person name="Yao A.I."/>
            <person name="Wu D."/>
            <person name="Madern D."/>
            <person name="Eisen J.A."/>
            <person name="Darling A.E."/>
            <person name="Facciotti M.T."/>
        </authorList>
    </citation>
    <scope>NUCLEOTIDE SEQUENCE [LARGE SCALE GENOMIC DNA]</scope>
    <source>
        <strain evidence="2">B3</strain>
        <strain evidence="4">DSM 18796 / CECT 7217 / JCM 14584 / KCTC 4019 / B3</strain>
    </source>
</reference>
<evidence type="ECO:0000313" key="4">
    <source>
        <dbReference type="Proteomes" id="UP000011645"/>
    </source>
</evidence>
<dbReference type="HOGENOM" id="CLU_2874964_0_0_2"/>
<dbReference type="KEGG" id="hje:HacjB3_05680"/>
<evidence type="ECO:0000313" key="1">
    <source>
        <dbReference type="EMBL" id="ADJ14527.1"/>
    </source>
</evidence>
<dbReference type="RefSeq" id="WP_008414685.1">
    <property type="nucleotide sequence ID" value="NC_014297.1"/>
</dbReference>
<proteinExistence type="predicted"/>
<dbReference type="AlphaFoldDB" id="D8JA05"/>
<name>D8JA05_HALJB</name>
<sequence length="63" mass="6458">MKDTALRFTIRYHRIAILLAIVALMLLVGAAGEVAAHNPAGVDVAGCHNGADAAASHNPNCHG</sequence>